<feature type="transmembrane region" description="Helical" evidence="1">
    <location>
        <begin position="189"/>
        <end position="206"/>
    </location>
</feature>
<dbReference type="Pfam" id="PF20401">
    <property type="entry name" value="Rhomboid_2"/>
    <property type="match status" value="1"/>
</dbReference>
<evidence type="ECO:0000313" key="3">
    <source>
        <dbReference type="Proteomes" id="UP001595696"/>
    </source>
</evidence>
<keyword evidence="1" id="KW-1133">Transmembrane helix</keyword>
<feature type="transmembrane region" description="Helical" evidence="1">
    <location>
        <begin position="128"/>
        <end position="151"/>
    </location>
</feature>
<comment type="caution">
    <text evidence="2">The sequence shown here is derived from an EMBL/GenBank/DDBJ whole genome shotgun (WGS) entry which is preliminary data.</text>
</comment>
<reference evidence="3" key="1">
    <citation type="journal article" date="2019" name="Int. J. Syst. Evol. Microbiol.">
        <title>The Global Catalogue of Microorganisms (GCM) 10K type strain sequencing project: providing services to taxonomists for standard genome sequencing and annotation.</title>
        <authorList>
            <consortium name="The Broad Institute Genomics Platform"/>
            <consortium name="The Broad Institute Genome Sequencing Center for Infectious Disease"/>
            <person name="Wu L."/>
            <person name="Ma J."/>
        </authorList>
    </citation>
    <scope>NUCLEOTIDE SEQUENCE [LARGE SCALE GENOMIC DNA]</scope>
    <source>
        <strain evidence="3">CGMCC 4.7330</strain>
    </source>
</reference>
<evidence type="ECO:0000313" key="2">
    <source>
        <dbReference type="EMBL" id="MFC3962097.1"/>
    </source>
</evidence>
<organism evidence="2 3">
    <name type="scientific">Nocardia jiangsuensis</name>
    <dbReference type="NCBI Taxonomy" id="1691563"/>
    <lineage>
        <taxon>Bacteria</taxon>
        <taxon>Bacillati</taxon>
        <taxon>Actinomycetota</taxon>
        <taxon>Actinomycetes</taxon>
        <taxon>Mycobacteriales</taxon>
        <taxon>Nocardiaceae</taxon>
        <taxon>Nocardia</taxon>
    </lineage>
</organism>
<keyword evidence="3" id="KW-1185">Reference proteome</keyword>
<keyword evidence="1" id="KW-0812">Transmembrane</keyword>
<protein>
    <submittedName>
        <fullName evidence="2">Rhomboid-like protein</fullName>
    </submittedName>
</protein>
<feature type="transmembrane region" description="Helical" evidence="1">
    <location>
        <begin position="212"/>
        <end position="231"/>
    </location>
</feature>
<accession>A0ABV8DPX3</accession>
<sequence length="244" mass="25933">MPDSPPAPWLRTLDATDCVRAVTGRLRAPGLPRRIGPAVRAHFAGAPASTAYVFTLLVTWWTLRGLSPQAERALILSASTNLHNMRENPIQVLVASAFWTEGGFPYWVLPQFLVVTAFAERRLGTARWIALFAIGHVGATLLTVTAISYGIDHGVIPYRVAVAADVGSSYGGTAIMAAMSFLFRGGLRLAWAGTLVAVLAAAYWIGPTFTDYGHLCAAGIGLVAGAAGSAFQRRRARRAGQTVA</sequence>
<dbReference type="RefSeq" id="WP_378611839.1">
    <property type="nucleotide sequence ID" value="NZ_JBHSAX010000007.1"/>
</dbReference>
<dbReference type="EMBL" id="JBHSAX010000007">
    <property type="protein sequence ID" value="MFC3962097.1"/>
    <property type="molecule type" value="Genomic_DNA"/>
</dbReference>
<evidence type="ECO:0000256" key="1">
    <source>
        <dbReference type="SAM" id="Phobius"/>
    </source>
</evidence>
<gene>
    <name evidence="2" type="ORF">ACFO0B_08855</name>
</gene>
<dbReference type="Proteomes" id="UP001595696">
    <property type="component" value="Unassembled WGS sequence"/>
</dbReference>
<proteinExistence type="predicted"/>
<keyword evidence="1" id="KW-0472">Membrane</keyword>
<dbReference type="InterPro" id="IPR046862">
    <property type="entry name" value="Rhomboid_2"/>
</dbReference>
<feature type="transmembrane region" description="Helical" evidence="1">
    <location>
        <begin position="157"/>
        <end position="182"/>
    </location>
</feature>
<name>A0ABV8DPX3_9NOCA</name>
<feature type="transmembrane region" description="Helical" evidence="1">
    <location>
        <begin position="41"/>
        <end position="63"/>
    </location>
</feature>